<dbReference type="SMART" id="SM00448">
    <property type="entry name" value="REC"/>
    <property type="match status" value="1"/>
</dbReference>
<dbReference type="SMART" id="SM00028">
    <property type="entry name" value="TPR"/>
    <property type="match status" value="3"/>
</dbReference>
<evidence type="ECO:0000259" key="3">
    <source>
        <dbReference type="PROSITE" id="PS50110"/>
    </source>
</evidence>
<evidence type="ECO:0000256" key="2">
    <source>
        <dbReference type="PROSITE-ProRule" id="PRU00339"/>
    </source>
</evidence>
<dbReference type="Gene3D" id="3.40.50.2300">
    <property type="match status" value="1"/>
</dbReference>
<name>A0ABP3GSA2_9ALTE</name>
<dbReference type="Gene3D" id="1.25.40.10">
    <property type="entry name" value="Tetratricopeptide repeat domain"/>
    <property type="match status" value="1"/>
</dbReference>
<feature type="repeat" description="TPR" evidence="2">
    <location>
        <begin position="451"/>
        <end position="484"/>
    </location>
</feature>
<keyword evidence="2" id="KW-0802">TPR repeat</keyword>
<dbReference type="PANTHER" id="PTHR43228:SF1">
    <property type="entry name" value="TWO-COMPONENT RESPONSE REGULATOR ARR22"/>
    <property type="match status" value="1"/>
</dbReference>
<dbReference type="Proteomes" id="UP001501757">
    <property type="component" value="Unassembled WGS sequence"/>
</dbReference>
<comment type="caution">
    <text evidence="1">Lacks conserved residue(s) required for the propagation of feature annotation.</text>
</comment>
<dbReference type="InterPro" id="IPR011006">
    <property type="entry name" value="CheY-like_superfamily"/>
</dbReference>
<evidence type="ECO:0000313" key="5">
    <source>
        <dbReference type="Proteomes" id="UP001501757"/>
    </source>
</evidence>
<dbReference type="RefSeq" id="WP_102796166.1">
    <property type="nucleotide sequence ID" value="NZ_BAAAEI010000006.1"/>
</dbReference>
<evidence type="ECO:0000256" key="1">
    <source>
        <dbReference type="PROSITE-ProRule" id="PRU00169"/>
    </source>
</evidence>
<dbReference type="PANTHER" id="PTHR43228">
    <property type="entry name" value="TWO-COMPONENT RESPONSE REGULATOR"/>
    <property type="match status" value="1"/>
</dbReference>
<dbReference type="InterPro" id="IPR052048">
    <property type="entry name" value="ST_Response_Regulator"/>
</dbReference>
<dbReference type="InterPro" id="IPR011990">
    <property type="entry name" value="TPR-like_helical_dom_sf"/>
</dbReference>
<proteinExistence type="predicted"/>
<comment type="caution">
    <text evidence="4">The sequence shown here is derived from an EMBL/GenBank/DDBJ whole genome shotgun (WGS) entry which is preliminary data.</text>
</comment>
<keyword evidence="5" id="KW-1185">Reference proteome</keyword>
<dbReference type="Pfam" id="PF00072">
    <property type="entry name" value="Response_reg"/>
    <property type="match status" value="1"/>
</dbReference>
<protein>
    <recommendedName>
        <fullName evidence="3">Response regulatory domain-containing protein</fullName>
    </recommendedName>
</protein>
<evidence type="ECO:0000313" key="4">
    <source>
        <dbReference type="EMBL" id="GAA0351044.1"/>
    </source>
</evidence>
<reference evidence="5" key="1">
    <citation type="journal article" date="2019" name="Int. J. Syst. Evol. Microbiol.">
        <title>The Global Catalogue of Microorganisms (GCM) 10K type strain sequencing project: providing services to taxonomists for standard genome sequencing and annotation.</title>
        <authorList>
            <consortium name="The Broad Institute Genomics Platform"/>
            <consortium name="The Broad Institute Genome Sequencing Center for Infectious Disease"/>
            <person name="Wu L."/>
            <person name="Ma J."/>
        </authorList>
    </citation>
    <scope>NUCLEOTIDE SEQUENCE [LARGE SCALE GENOMIC DNA]</scope>
    <source>
        <strain evidence="5">JCM 13378</strain>
    </source>
</reference>
<dbReference type="EMBL" id="BAAAEI010000006">
    <property type="protein sequence ID" value="GAA0351044.1"/>
    <property type="molecule type" value="Genomic_DNA"/>
</dbReference>
<dbReference type="PROSITE" id="PS50005">
    <property type="entry name" value="TPR"/>
    <property type="match status" value="2"/>
</dbReference>
<sequence length="547" mass="63134">MEKEELNHYEALNVLIIDDQPMVHDTLKSTLYDLGIRNIKFAENAYYGLRLCEQTRFHVVICAFNVKSDKDGFHLLEELKFKGHVSKRTVLIFLSAETDESLVNSIVELQPDDFWVKPLSPAQVNKRLPHVLEVKKKLYNVNEAIDNRDFSKAIYFVERHLLNPELAKYHMQLRRIKGECLLAITEFAEAERYFGELLEQTKMSWVYLGYVKALLKQDKMDEIQELLTQMTDKADTRFATYDLLAQYFIDHQDYERAYEEIKKAAALSPRNIERNKKLWDLARLTHDHEGQYKATQAMAKYAKNSVHDSPMLMLNVIRSGIDLACTLSGEASMRVLRQAERYVTEMEKGYPDIGQFKEQLVVVRARLHTAKDERQRAERLIDAHVSIRPTPSVEDNLDKVKVFHELGRREEAVSLLDAVRKQISGDSLASQVVGKYIEQETSERSEIHFTPKQLNAMAVELFKRNKMVPALQSLEQALQLTPKNVRVSLSILKVLLAIHQQEGLDEDQKELAQRTFEILAKSTLDEKQQGIFSDFKQELGTVVGIAH</sequence>
<feature type="repeat" description="TPR" evidence="2">
    <location>
        <begin position="238"/>
        <end position="271"/>
    </location>
</feature>
<dbReference type="SUPFAM" id="SSF48452">
    <property type="entry name" value="TPR-like"/>
    <property type="match status" value="1"/>
</dbReference>
<dbReference type="InterPro" id="IPR001789">
    <property type="entry name" value="Sig_transdc_resp-reg_receiver"/>
</dbReference>
<organism evidence="4 5">
    <name type="scientific">Bowmanella denitrificans</name>
    <dbReference type="NCBI Taxonomy" id="366582"/>
    <lineage>
        <taxon>Bacteria</taxon>
        <taxon>Pseudomonadati</taxon>
        <taxon>Pseudomonadota</taxon>
        <taxon>Gammaproteobacteria</taxon>
        <taxon>Alteromonadales</taxon>
        <taxon>Alteromonadaceae</taxon>
        <taxon>Bowmanella</taxon>
    </lineage>
</organism>
<feature type="domain" description="Response regulatory" evidence="3">
    <location>
        <begin position="13"/>
        <end position="132"/>
    </location>
</feature>
<gene>
    <name evidence="4" type="ORF">GCM10009092_14290</name>
</gene>
<dbReference type="SUPFAM" id="SSF52172">
    <property type="entry name" value="CheY-like"/>
    <property type="match status" value="1"/>
</dbReference>
<dbReference type="PROSITE" id="PS50110">
    <property type="entry name" value="RESPONSE_REGULATORY"/>
    <property type="match status" value="1"/>
</dbReference>
<accession>A0ABP3GSA2</accession>
<dbReference type="InterPro" id="IPR019734">
    <property type="entry name" value="TPR_rpt"/>
</dbReference>